<accession>A0ABY7JJW8</accession>
<gene>
    <name evidence="1" type="ORF">NB645_04005</name>
</gene>
<name>A0ABY7JJW8_9BURK</name>
<dbReference type="Proteomes" id="UP001164794">
    <property type="component" value="Chromosome"/>
</dbReference>
<dbReference type="EMBL" id="CP098248">
    <property type="protein sequence ID" value="WAV97900.1"/>
    <property type="molecule type" value="Genomic_DNA"/>
</dbReference>
<dbReference type="RefSeq" id="WP_269265478.1">
    <property type="nucleotide sequence ID" value="NZ_CP098248.1"/>
</dbReference>
<evidence type="ECO:0000313" key="1">
    <source>
        <dbReference type="EMBL" id="WAV97900.1"/>
    </source>
</evidence>
<protein>
    <submittedName>
        <fullName evidence="1">Uncharacterized protein</fullName>
    </submittedName>
</protein>
<dbReference type="InterPro" id="IPR058915">
    <property type="entry name" value="AcrVA2-like"/>
</dbReference>
<organism evidence="1 2">
    <name type="scientific">Oxalobacter aliiformigenes</name>
    <dbReference type="NCBI Taxonomy" id="2946593"/>
    <lineage>
        <taxon>Bacteria</taxon>
        <taxon>Pseudomonadati</taxon>
        <taxon>Pseudomonadota</taxon>
        <taxon>Betaproteobacteria</taxon>
        <taxon>Burkholderiales</taxon>
        <taxon>Oxalobacteraceae</taxon>
        <taxon>Oxalobacter</taxon>
    </lineage>
</organism>
<evidence type="ECO:0000313" key="2">
    <source>
        <dbReference type="Proteomes" id="UP001164794"/>
    </source>
</evidence>
<reference evidence="1" key="1">
    <citation type="journal article" date="2022" name="Front. Microbiol.">
        <title>New perspectives on an old grouping: The genomic and phenotypic variability of Oxalobacter formigenes and the implications for calcium oxalate stone prevention.</title>
        <authorList>
            <person name="Chmiel J.A."/>
            <person name="Carr C."/>
            <person name="Stuivenberg G.A."/>
            <person name="Venema R."/>
            <person name="Chanyi R.M."/>
            <person name="Al K.F."/>
            <person name="Giguere D."/>
            <person name="Say H."/>
            <person name="Akouris P.P."/>
            <person name="Dominguez Romero S.A."/>
            <person name="Kwong A."/>
            <person name="Tai V."/>
            <person name="Koval S.F."/>
            <person name="Razvi H."/>
            <person name="Bjazevic J."/>
            <person name="Burton J.P."/>
        </authorList>
    </citation>
    <scope>NUCLEOTIDE SEQUENCE</scope>
    <source>
        <strain evidence="1">HOxNP-1</strain>
    </source>
</reference>
<sequence length="184" mass="21353">MVEKIVNKLSDSLKKLSPNIFEEAYSAALADKDRPSWCLLPAGTCMKIVYEHLQGLRRQTGLFDGVMYGAHMLSCIGAWRLTKDIIRLDETVKDTIISTQFTGDLPVDLFFHMPSWCMYVEFMTPEYIGFFFLLENAEEPELRIWWVKPEPLEFVSIPIRLGNWTLQEAVKKANEYARRYSRSS</sequence>
<dbReference type="Pfam" id="PF26125">
    <property type="entry name" value="AcrVA2-like"/>
    <property type="match status" value="1"/>
</dbReference>
<proteinExistence type="predicted"/>
<keyword evidence="2" id="KW-1185">Reference proteome</keyword>